<comment type="caution">
    <text evidence="1">The sequence shown here is derived from an EMBL/GenBank/DDBJ whole genome shotgun (WGS) entry which is preliminary data.</text>
</comment>
<accession>A0A938WSS4</accession>
<reference evidence="1" key="2">
    <citation type="journal article" date="2021" name="Sci. Rep.">
        <title>The distribution of antibiotic resistance genes in chicken gut microbiota commensals.</title>
        <authorList>
            <person name="Juricova H."/>
            <person name="Matiasovicova J."/>
            <person name="Kubasova T."/>
            <person name="Cejkova D."/>
            <person name="Rychlik I."/>
        </authorList>
    </citation>
    <scope>NUCLEOTIDE SEQUENCE</scope>
    <source>
        <strain evidence="1">An824</strain>
    </source>
</reference>
<proteinExistence type="predicted"/>
<dbReference type="AlphaFoldDB" id="A0A938WSS4"/>
<gene>
    <name evidence="1" type="ORF">H6A34_05890</name>
</gene>
<dbReference type="Proteomes" id="UP000706891">
    <property type="component" value="Unassembled WGS sequence"/>
</dbReference>
<reference evidence="1" key="1">
    <citation type="submission" date="2020-08" db="EMBL/GenBank/DDBJ databases">
        <authorList>
            <person name="Cejkova D."/>
            <person name="Kubasova T."/>
            <person name="Jahodarova E."/>
            <person name="Rychlik I."/>
        </authorList>
    </citation>
    <scope>NUCLEOTIDE SEQUENCE</scope>
    <source>
        <strain evidence="1">An824</strain>
    </source>
</reference>
<organism evidence="1 2">
    <name type="scientific">Marseilla massiliensis</name>
    <dbReference type="NCBI Taxonomy" id="1841864"/>
    <lineage>
        <taxon>Bacteria</taxon>
        <taxon>Pseudomonadati</taxon>
        <taxon>Bacteroidota</taxon>
        <taxon>Bacteroidia</taxon>
        <taxon>Bacteroidales</taxon>
        <taxon>Prevotellaceae</taxon>
        <taxon>Marseilla</taxon>
    </lineage>
</organism>
<sequence length="47" mass="5522">MADEKVRGNVLEGDLWLLIFDVKLYACSMKFSWASLIYYSIIYDNVK</sequence>
<keyword evidence="2" id="KW-1185">Reference proteome</keyword>
<dbReference type="EMBL" id="JACJJG010000020">
    <property type="protein sequence ID" value="MBM6673402.1"/>
    <property type="molecule type" value="Genomic_DNA"/>
</dbReference>
<name>A0A938WSS4_9BACT</name>
<protein>
    <submittedName>
        <fullName evidence="1">Uncharacterized protein</fullName>
    </submittedName>
</protein>
<evidence type="ECO:0000313" key="1">
    <source>
        <dbReference type="EMBL" id="MBM6673402.1"/>
    </source>
</evidence>
<evidence type="ECO:0000313" key="2">
    <source>
        <dbReference type="Proteomes" id="UP000706891"/>
    </source>
</evidence>